<name>A0A814C9N1_9BILA</name>
<evidence type="ECO:0000313" key="3">
    <source>
        <dbReference type="EMBL" id="CAF1021911.1"/>
    </source>
</evidence>
<keyword evidence="1" id="KW-0812">Transmembrane</keyword>
<evidence type="ECO:0000313" key="4">
    <source>
        <dbReference type="EMBL" id="CAF3716249.1"/>
    </source>
</evidence>
<comment type="caution">
    <text evidence="2">The sequence shown here is derived from an EMBL/GenBank/DDBJ whole genome shotgun (WGS) entry which is preliminary data.</text>
</comment>
<evidence type="ECO:0000313" key="6">
    <source>
        <dbReference type="Proteomes" id="UP000663829"/>
    </source>
</evidence>
<feature type="transmembrane region" description="Helical" evidence="1">
    <location>
        <begin position="81"/>
        <end position="99"/>
    </location>
</feature>
<dbReference type="EMBL" id="CAJOBA010007028">
    <property type="protein sequence ID" value="CAF3790547.1"/>
    <property type="molecule type" value="Genomic_DNA"/>
</dbReference>
<evidence type="ECO:0000313" key="2">
    <source>
        <dbReference type="EMBL" id="CAF0939568.1"/>
    </source>
</evidence>
<feature type="transmembrane region" description="Helical" evidence="1">
    <location>
        <begin position="105"/>
        <end position="133"/>
    </location>
</feature>
<dbReference type="OrthoDB" id="10048471at2759"/>
<dbReference type="Proteomes" id="UP000663829">
    <property type="component" value="Unassembled WGS sequence"/>
</dbReference>
<dbReference type="EMBL" id="CAJOBC010002114">
    <property type="protein sequence ID" value="CAF3716249.1"/>
    <property type="molecule type" value="Genomic_DNA"/>
</dbReference>
<organism evidence="2 6">
    <name type="scientific">Didymodactylos carnosus</name>
    <dbReference type="NCBI Taxonomy" id="1234261"/>
    <lineage>
        <taxon>Eukaryota</taxon>
        <taxon>Metazoa</taxon>
        <taxon>Spiralia</taxon>
        <taxon>Gnathifera</taxon>
        <taxon>Rotifera</taxon>
        <taxon>Eurotatoria</taxon>
        <taxon>Bdelloidea</taxon>
        <taxon>Philodinida</taxon>
        <taxon>Philodinidae</taxon>
        <taxon>Didymodactylos</taxon>
    </lineage>
</organism>
<proteinExistence type="predicted"/>
<dbReference type="Proteomes" id="UP000677228">
    <property type="component" value="Unassembled WGS sequence"/>
</dbReference>
<protein>
    <submittedName>
        <fullName evidence="2">Uncharacterized protein</fullName>
    </submittedName>
</protein>
<evidence type="ECO:0000313" key="5">
    <source>
        <dbReference type="EMBL" id="CAF3790547.1"/>
    </source>
</evidence>
<keyword evidence="6" id="KW-1185">Reference proteome</keyword>
<gene>
    <name evidence="2" type="ORF">GPM918_LOCUS10633</name>
    <name evidence="3" type="ORF">OVA965_LOCUS15548</name>
    <name evidence="4" type="ORF">SRO942_LOCUS10634</name>
    <name evidence="5" type="ORF">TMI583_LOCUS15556</name>
</gene>
<reference evidence="2" key="1">
    <citation type="submission" date="2021-02" db="EMBL/GenBank/DDBJ databases">
        <authorList>
            <person name="Nowell W R."/>
        </authorList>
    </citation>
    <scope>NUCLEOTIDE SEQUENCE</scope>
</reference>
<evidence type="ECO:0000256" key="1">
    <source>
        <dbReference type="SAM" id="Phobius"/>
    </source>
</evidence>
<dbReference type="AlphaFoldDB" id="A0A814C9N1"/>
<dbReference type="EMBL" id="CAJNOQ010002114">
    <property type="protein sequence ID" value="CAF0939568.1"/>
    <property type="molecule type" value="Genomic_DNA"/>
</dbReference>
<dbReference type="EMBL" id="CAJNOK010007018">
    <property type="protein sequence ID" value="CAF1021911.1"/>
    <property type="molecule type" value="Genomic_DNA"/>
</dbReference>
<accession>A0A814C9N1</accession>
<feature type="transmembrane region" description="Helical" evidence="1">
    <location>
        <begin position="16"/>
        <end position="37"/>
    </location>
</feature>
<dbReference type="Proteomes" id="UP000681722">
    <property type="component" value="Unassembled WGS sequence"/>
</dbReference>
<feature type="transmembrane region" description="Helical" evidence="1">
    <location>
        <begin position="154"/>
        <end position="177"/>
    </location>
</feature>
<keyword evidence="1" id="KW-1133">Transmembrane helix</keyword>
<sequence>MNNYYGTKLSQRSTSFVIPFGILLILLGTASIILSAIDISNRSVTGSGVRNVLFVTSNQTVIDTVPTLWSEQSIWPTFGKGIWVGLLMMACGILTFVTHREKTLITLYVLTIVSFITALLSLFLMLSSILYFQRYIFQGRTNPNKRTYQENNEVVLNALLFVTGALSFILSSILAILSTIASGCCQRQKFAAPYEQVQGFSQAPPPPAYGIPPIRYQKPYYG</sequence>
<keyword evidence="1" id="KW-0472">Membrane</keyword>
<dbReference type="Proteomes" id="UP000682733">
    <property type="component" value="Unassembled WGS sequence"/>
</dbReference>